<dbReference type="PROSITE" id="PS50850">
    <property type="entry name" value="MFS"/>
    <property type="match status" value="1"/>
</dbReference>
<accession>A0A5N7ASL9</accession>
<evidence type="ECO:0000256" key="1">
    <source>
        <dbReference type="ARBA" id="ARBA00004141"/>
    </source>
</evidence>
<protein>
    <submittedName>
        <fullName evidence="11">Maltose permease</fullName>
    </submittedName>
</protein>
<feature type="transmembrane region" description="Helical" evidence="9">
    <location>
        <begin position="397"/>
        <end position="423"/>
    </location>
</feature>
<feature type="transmembrane region" description="Helical" evidence="9">
    <location>
        <begin position="219"/>
        <end position="239"/>
    </location>
</feature>
<feature type="transmembrane region" description="Helical" evidence="9">
    <location>
        <begin position="306"/>
        <end position="328"/>
    </location>
</feature>
<keyword evidence="4 9" id="KW-0812">Transmembrane</keyword>
<comment type="similarity">
    <text evidence="2 7">Belongs to the major facilitator superfamily. Sugar transporter (TC 2.A.1.1) family.</text>
</comment>
<evidence type="ECO:0000256" key="6">
    <source>
        <dbReference type="ARBA" id="ARBA00023136"/>
    </source>
</evidence>
<evidence type="ECO:0000256" key="2">
    <source>
        <dbReference type="ARBA" id="ARBA00010992"/>
    </source>
</evidence>
<feature type="transmembrane region" description="Helical" evidence="9">
    <location>
        <begin position="469"/>
        <end position="488"/>
    </location>
</feature>
<evidence type="ECO:0000256" key="5">
    <source>
        <dbReference type="ARBA" id="ARBA00022989"/>
    </source>
</evidence>
<feature type="domain" description="Major facilitator superfamily (MFS) profile" evidence="10">
    <location>
        <begin position="54"/>
        <end position="492"/>
    </location>
</feature>
<dbReference type="NCBIfam" id="TIGR00879">
    <property type="entry name" value="SP"/>
    <property type="match status" value="1"/>
</dbReference>
<feature type="region of interest" description="Disordered" evidence="8">
    <location>
        <begin position="1"/>
        <end position="31"/>
    </location>
</feature>
<dbReference type="EMBL" id="ML736390">
    <property type="protein sequence ID" value="KAE8371878.1"/>
    <property type="molecule type" value="Genomic_DNA"/>
</dbReference>
<dbReference type="Pfam" id="PF00083">
    <property type="entry name" value="Sugar_tr"/>
    <property type="match status" value="1"/>
</dbReference>
<comment type="subcellular location">
    <subcellularLocation>
        <location evidence="1">Membrane</location>
        <topology evidence="1">Multi-pass membrane protein</topology>
    </subcellularLocation>
</comment>
<dbReference type="GO" id="GO:0016020">
    <property type="term" value="C:membrane"/>
    <property type="evidence" value="ECO:0007669"/>
    <property type="project" value="UniProtKB-SubCell"/>
</dbReference>
<dbReference type="Gene3D" id="1.20.1250.20">
    <property type="entry name" value="MFS general substrate transporter like domains"/>
    <property type="match status" value="1"/>
</dbReference>
<dbReference type="InterPro" id="IPR003663">
    <property type="entry name" value="Sugar/inositol_transpt"/>
</dbReference>
<dbReference type="InterPro" id="IPR005828">
    <property type="entry name" value="MFS_sugar_transport-like"/>
</dbReference>
<dbReference type="InterPro" id="IPR020846">
    <property type="entry name" value="MFS_dom"/>
</dbReference>
<keyword evidence="12" id="KW-1185">Reference proteome</keyword>
<feature type="compositionally biased region" description="Basic and acidic residues" evidence="8">
    <location>
        <begin position="1"/>
        <end position="22"/>
    </location>
</feature>
<feature type="transmembrane region" description="Helical" evidence="9">
    <location>
        <begin position="56"/>
        <end position="81"/>
    </location>
</feature>
<dbReference type="InterPro" id="IPR036259">
    <property type="entry name" value="MFS_trans_sf"/>
</dbReference>
<evidence type="ECO:0000259" key="10">
    <source>
        <dbReference type="PROSITE" id="PS50850"/>
    </source>
</evidence>
<sequence>MEKSLPEKLEASTVEHEEHSPPDLKQSSLTGDNEHEHSLTLADVYRNHKAIIGWSFYWAMCAIGWGFDAQINGAVISIASFRRDFGYVADGVAILPASWQSAFNVCSSVGQFFGGFLCSWVADRIGRRASLLCGVIICTGGIFGEIFSASRGAFLASKIILGFGLGFYLTLGPLMCSELSPVVLRGLSTAGLNLGISIGQLLSNAVIKGFGDRVDKWAYAGPFCVQLFFTLFLLVGLPFSPESPWYLVRANNPEEAKKSLQRLWGKGFDVTPKLAAIHQSVEEAAQQGEASFVDCFRGTNLLRTSISTGIFACQHLAGIIFVLGYSTYFFELAGLDVSHAFSLGIGVTACGVLGNFVSWFVVNSYGRRWVFVLGMATLTVLLLLIGIMDVIPTNGASWVQASCTVVYAFIYFMTIGAMAFVLLGEVPTSTLRARTAALATATQSVCGITMNVIMPYMVNPDQANMKGKVGFVFGGLAFLGTLWSFIYVPELKGRTFAEIDTLFINRVPPRKMGSYQIN</sequence>
<feature type="transmembrane region" description="Helical" evidence="9">
    <location>
        <begin position="153"/>
        <end position="171"/>
    </location>
</feature>
<dbReference type="GO" id="GO:0005351">
    <property type="term" value="F:carbohydrate:proton symporter activity"/>
    <property type="evidence" value="ECO:0007669"/>
    <property type="project" value="TreeGrafter"/>
</dbReference>
<gene>
    <name evidence="11" type="ORF">BDV26DRAFT_298385</name>
</gene>
<keyword evidence="6 9" id="KW-0472">Membrane</keyword>
<dbReference type="PANTHER" id="PTHR48022:SF51">
    <property type="entry name" value="ALPHA-GLUCOSIDE TRANSPORTER, PUTATIVE (AFU_ORTHOLOGUE AFUA_6G11920)-RELATED"/>
    <property type="match status" value="1"/>
</dbReference>
<evidence type="ECO:0000313" key="11">
    <source>
        <dbReference type="EMBL" id="KAE8371878.1"/>
    </source>
</evidence>
<feature type="transmembrane region" description="Helical" evidence="9">
    <location>
        <begin position="435"/>
        <end position="457"/>
    </location>
</feature>
<feature type="transmembrane region" description="Helical" evidence="9">
    <location>
        <begin position="129"/>
        <end position="147"/>
    </location>
</feature>
<evidence type="ECO:0000256" key="4">
    <source>
        <dbReference type="ARBA" id="ARBA00022692"/>
    </source>
</evidence>
<feature type="transmembrane region" description="Helical" evidence="9">
    <location>
        <begin position="369"/>
        <end position="391"/>
    </location>
</feature>
<evidence type="ECO:0000256" key="9">
    <source>
        <dbReference type="SAM" id="Phobius"/>
    </source>
</evidence>
<dbReference type="InterPro" id="IPR050360">
    <property type="entry name" value="MFS_Sugar_Transporters"/>
</dbReference>
<keyword evidence="3 7" id="KW-0813">Transport</keyword>
<dbReference type="Proteomes" id="UP000326198">
    <property type="component" value="Unassembled WGS sequence"/>
</dbReference>
<organism evidence="11 12">
    <name type="scientific">Aspergillus bertholletiae</name>
    <dbReference type="NCBI Taxonomy" id="1226010"/>
    <lineage>
        <taxon>Eukaryota</taxon>
        <taxon>Fungi</taxon>
        <taxon>Dikarya</taxon>
        <taxon>Ascomycota</taxon>
        <taxon>Pezizomycotina</taxon>
        <taxon>Eurotiomycetes</taxon>
        <taxon>Eurotiomycetidae</taxon>
        <taxon>Eurotiales</taxon>
        <taxon>Aspergillaceae</taxon>
        <taxon>Aspergillus</taxon>
        <taxon>Aspergillus subgen. Circumdati</taxon>
    </lineage>
</organism>
<feature type="transmembrane region" description="Helical" evidence="9">
    <location>
        <begin position="340"/>
        <end position="362"/>
    </location>
</feature>
<evidence type="ECO:0000256" key="8">
    <source>
        <dbReference type="SAM" id="MobiDB-lite"/>
    </source>
</evidence>
<dbReference type="AlphaFoldDB" id="A0A5N7ASL9"/>
<dbReference type="SUPFAM" id="SSF103473">
    <property type="entry name" value="MFS general substrate transporter"/>
    <property type="match status" value="1"/>
</dbReference>
<evidence type="ECO:0000313" key="12">
    <source>
        <dbReference type="Proteomes" id="UP000326198"/>
    </source>
</evidence>
<dbReference type="FunFam" id="1.20.1250.20:FF:000078">
    <property type="entry name" value="MFS maltose transporter, putative"/>
    <property type="match status" value="1"/>
</dbReference>
<evidence type="ECO:0000256" key="3">
    <source>
        <dbReference type="ARBA" id="ARBA00022448"/>
    </source>
</evidence>
<feature type="transmembrane region" description="Helical" evidence="9">
    <location>
        <begin position="183"/>
        <end position="207"/>
    </location>
</feature>
<proteinExistence type="inferred from homology"/>
<keyword evidence="5 9" id="KW-1133">Transmembrane helix</keyword>
<name>A0A5N7ASL9_9EURO</name>
<reference evidence="11 12" key="1">
    <citation type="submission" date="2019-04" db="EMBL/GenBank/DDBJ databases">
        <title>Friends and foes A comparative genomics studyof 23 Aspergillus species from section Flavi.</title>
        <authorList>
            <consortium name="DOE Joint Genome Institute"/>
            <person name="Kjaerbolling I."/>
            <person name="Vesth T."/>
            <person name="Frisvad J.C."/>
            <person name="Nybo J.L."/>
            <person name="Theobald S."/>
            <person name="Kildgaard S."/>
            <person name="Isbrandt T."/>
            <person name="Kuo A."/>
            <person name="Sato A."/>
            <person name="Lyhne E.K."/>
            <person name="Kogle M.E."/>
            <person name="Wiebenga A."/>
            <person name="Kun R.S."/>
            <person name="Lubbers R.J."/>
            <person name="Makela M.R."/>
            <person name="Barry K."/>
            <person name="Chovatia M."/>
            <person name="Clum A."/>
            <person name="Daum C."/>
            <person name="Haridas S."/>
            <person name="He G."/>
            <person name="LaButti K."/>
            <person name="Lipzen A."/>
            <person name="Mondo S."/>
            <person name="Riley R."/>
            <person name="Salamov A."/>
            <person name="Simmons B.A."/>
            <person name="Magnuson J.K."/>
            <person name="Henrissat B."/>
            <person name="Mortensen U.H."/>
            <person name="Larsen T.O."/>
            <person name="Devries R.P."/>
            <person name="Grigoriev I.V."/>
            <person name="Machida M."/>
            <person name="Baker S.E."/>
            <person name="Andersen M.R."/>
        </authorList>
    </citation>
    <scope>NUCLEOTIDE SEQUENCE [LARGE SCALE GENOMIC DNA]</scope>
    <source>
        <strain evidence="11 12">IBT 29228</strain>
    </source>
</reference>
<feature type="transmembrane region" description="Helical" evidence="9">
    <location>
        <begin position="101"/>
        <end position="122"/>
    </location>
</feature>
<dbReference type="PANTHER" id="PTHR48022">
    <property type="entry name" value="PLASTIDIC GLUCOSE TRANSPORTER 4"/>
    <property type="match status" value="1"/>
</dbReference>
<evidence type="ECO:0000256" key="7">
    <source>
        <dbReference type="RuleBase" id="RU003346"/>
    </source>
</evidence>
<dbReference type="OrthoDB" id="6612291at2759"/>